<dbReference type="EMBL" id="JAXCLA010000004">
    <property type="protein sequence ID" value="MDY0745798.1"/>
    <property type="molecule type" value="Genomic_DNA"/>
</dbReference>
<feature type="transmembrane region" description="Helical" evidence="1">
    <location>
        <begin position="1092"/>
        <end position="1111"/>
    </location>
</feature>
<reference evidence="2 3" key="1">
    <citation type="submission" date="2023-11" db="EMBL/GenBank/DDBJ databases">
        <title>Paucibacter sp. nov., isolated from fresh soil in Korea.</title>
        <authorList>
            <person name="Le N.T.T."/>
        </authorList>
    </citation>
    <scope>NUCLEOTIDE SEQUENCE [LARGE SCALE GENOMIC DNA]</scope>
    <source>
        <strain evidence="2 3">R3-3</strain>
    </source>
</reference>
<feature type="transmembrane region" description="Helical" evidence="1">
    <location>
        <begin position="824"/>
        <end position="843"/>
    </location>
</feature>
<feature type="transmembrane region" description="Helical" evidence="1">
    <location>
        <begin position="1062"/>
        <end position="1080"/>
    </location>
</feature>
<evidence type="ECO:0000313" key="3">
    <source>
        <dbReference type="Proteomes" id="UP001285263"/>
    </source>
</evidence>
<keyword evidence="3" id="KW-1185">Reference proteome</keyword>
<organism evidence="2 3">
    <name type="scientific">Roseateles agri</name>
    <dbReference type="NCBI Taxonomy" id="3098619"/>
    <lineage>
        <taxon>Bacteria</taxon>
        <taxon>Pseudomonadati</taxon>
        <taxon>Pseudomonadota</taxon>
        <taxon>Betaproteobacteria</taxon>
        <taxon>Burkholderiales</taxon>
        <taxon>Sphaerotilaceae</taxon>
        <taxon>Roseateles</taxon>
    </lineage>
</organism>
<keyword evidence="1" id="KW-0472">Membrane</keyword>
<comment type="caution">
    <text evidence="2">The sequence shown here is derived from an EMBL/GenBank/DDBJ whole genome shotgun (WGS) entry which is preliminary data.</text>
</comment>
<evidence type="ECO:0000256" key="1">
    <source>
        <dbReference type="SAM" id="Phobius"/>
    </source>
</evidence>
<feature type="transmembrane region" description="Helical" evidence="1">
    <location>
        <begin position="961"/>
        <end position="988"/>
    </location>
</feature>
<dbReference type="RefSeq" id="WP_320423692.1">
    <property type="nucleotide sequence ID" value="NZ_JAXCLA010000004.1"/>
</dbReference>
<name>A0ABU5DHM0_9BURK</name>
<feature type="transmembrane region" description="Helical" evidence="1">
    <location>
        <begin position="703"/>
        <end position="725"/>
    </location>
</feature>
<dbReference type="Proteomes" id="UP001285263">
    <property type="component" value="Unassembled WGS sequence"/>
</dbReference>
<feature type="transmembrane region" description="Helical" evidence="1">
    <location>
        <begin position="658"/>
        <end position="675"/>
    </location>
</feature>
<accession>A0ABU5DHM0</accession>
<proteinExistence type="predicted"/>
<gene>
    <name evidence="2" type="ORF">SNE35_14860</name>
</gene>
<protein>
    <submittedName>
        <fullName evidence="2">Uncharacterized protein</fullName>
    </submittedName>
</protein>
<feature type="transmembrane region" description="Helical" evidence="1">
    <location>
        <begin position="911"/>
        <end position="932"/>
    </location>
</feature>
<feature type="transmembrane region" description="Helical" evidence="1">
    <location>
        <begin position="737"/>
        <end position="761"/>
    </location>
</feature>
<sequence>MADDATRSSRIPWAGIAVLLAFIASTQLVPKAFDVLRPPEKERAQATVSRDLPVDARLWEDPFVALRRYQAERDERCGKLGLDAAALQRCKGLKPLGDTPDVLRNALLRRWLAEPHRDAGVSDAAFEQARQAAQTEQTLLLAALVPGHPFVGAEESRRRTRYAVLSGLMSAGFVPDDSEHMGLMSIDHRLIASRQDASALKKDSIDQRFNVPFEVLSPDRSSAPVVTLKDGSFRRVLVMWVDESALPSPKLDALALLMTQLYGQWSCAAPPGSVRADPQLAVIGPSSTDALRTALRDLDRAGDRPERYQGLGAAARCRGAGPGLNELQQGYALLAGGRFFSAASTAAEQYLPELGGASVKSFLSRKFDEVLHPDHPGEAKVSFERTIATDDRLMDLLVQEIKRRLPPGKPRRVVIVTEHDSAYARALLAEARRRLDSESDDEGPRYRLLLEPAYYFRGIDGVTTRDAAVAAAKPSADPAAAIEWPEARDQLDYLRRLSDALKDSDADPGKPPIAAIGVVGFDVHDKLLVLQALHAGFEDRIFFTTDMDARFVHPRVLPFTRNLIVATSLPLEVQGTRRDSGHGIEPASSYFRDVYQSAAYLAARQAACLDRACRLHEARDVQSRLEKPLLYEIGRTEAVMLDSPAAKLLSGKADRGQGLIAGMLLALLMMALLFWPSTPSLRALRATIVNFDEDRNRRPMRKAAVVLASMHLVALVYAFCMMVAFLRRDVFVEKPWLAVLVFVLAALALGPYLLLAGRLLLKGARRIAGRPAARIARPRRPLLSSPVYFVIVLLMCACAVALVWRLQGVEETGGETIAWFEGISAWPTELLHLAAVVAILWSLDVALDQVLNSLNEDTEWLCMPMLPRYTSAWAWLRHVSVMRWRRPESRSSDVALLWREYRWRGAGRPRMVRIAASYVGTAVLALLLWWVFSGGSANIAGILGGTRLIDVPVRGLYHQRLVLATLALILLLLPLSVVLVADATLLVYRFVIHLDQGRSYYPRATLLRFAQGLGDAARAQLWCRTMQRQPHERTPDNAADGVHTLLDDWIDMQLVARRTSRIAPLVIGPFVVLGILLLARSRVFDNWSMTPAVALTASAYLLLLIFLSALLKNAVENTRSHALEHMSADLRWLKGQKGPLAELVAPFEALIAEVRTMNGGALAGLFDQPMLKAVLIPLGSAGGAQLLDYVSLLK</sequence>
<evidence type="ECO:0000313" key="2">
    <source>
        <dbReference type="EMBL" id="MDY0745798.1"/>
    </source>
</evidence>
<feature type="transmembrane region" description="Helical" evidence="1">
    <location>
        <begin position="782"/>
        <end position="804"/>
    </location>
</feature>
<keyword evidence="1" id="KW-0812">Transmembrane</keyword>
<keyword evidence="1" id="KW-1133">Transmembrane helix</keyword>